<evidence type="ECO:0000256" key="7">
    <source>
        <dbReference type="SAM" id="MobiDB-lite"/>
    </source>
</evidence>
<dbReference type="NCBIfam" id="NF033858">
    <property type="entry name" value="ABC2_perm_RbbA"/>
    <property type="match status" value="1"/>
</dbReference>
<dbReference type="Gene3D" id="3.40.1710.10">
    <property type="entry name" value="abc type-2 transporter like domain"/>
    <property type="match status" value="1"/>
</dbReference>
<feature type="transmembrane region" description="Helical" evidence="8">
    <location>
        <begin position="890"/>
        <end position="911"/>
    </location>
</feature>
<dbReference type="PANTHER" id="PTHR43038">
    <property type="entry name" value="ATP-BINDING CASSETTE, SUB-FAMILY H, MEMBER 1"/>
    <property type="match status" value="1"/>
</dbReference>
<evidence type="ECO:0000313" key="11">
    <source>
        <dbReference type="EMBL" id="SHN72089.1"/>
    </source>
</evidence>
<feature type="transmembrane region" description="Helical" evidence="8">
    <location>
        <begin position="982"/>
        <end position="1000"/>
    </location>
</feature>
<dbReference type="SUPFAM" id="SSF52540">
    <property type="entry name" value="P-loop containing nucleoside triphosphate hydrolases"/>
    <property type="match status" value="2"/>
</dbReference>
<dbReference type="GO" id="GO:0016020">
    <property type="term" value="C:membrane"/>
    <property type="evidence" value="ECO:0007669"/>
    <property type="project" value="UniProtKB-SubCell"/>
</dbReference>
<accession>A0A1M7TMW5</accession>
<protein>
    <submittedName>
        <fullName evidence="11">Ribosome-dependent ATPase</fullName>
    </submittedName>
</protein>
<dbReference type="PROSITE" id="PS00211">
    <property type="entry name" value="ABC_TRANSPORTER_1"/>
    <property type="match status" value="1"/>
</dbReference>
<dbReference type="InterPro" id="IPR047817">
    <property type="entry name" value="ABC2_TM_bact-type"/>
</dbReference>
<comment type="subcellular location">
    <subcellularLocation>
        <location evidence="1">Membrane</location>
        <topology evidence="1">Multi-pass membrane protein</topology>
    </subcellularLocation>
</comment>
<feature type="domain" description="ABC transporter" evidence="9">
    <location>
        <begin position="283"/>
        <end position="513"/>
    </location>
</feature>
<evidence type="ECO:0000256" key="4">
    <source>
        <dbReference type="ARBA" id="ARBA00022840"/>
    </source>
</evidence>
<dbReference type="GO" id="GO:0140359">
    <property type="term" value="F:ABC-type transporter activity"/>
    <property type="evidence" value="ECO:0007669"/>
    <property type="project" value="InterPro"/>
</dbReference>
<keyword evidence="5 8" id="KW-1133">Transmembrane helix</keyword>
<keyword evidence="6 8" id="KW-0472">Membrane</keyword>
<dbReference type="InterPro" id="IPR013525">
    <property type="entry name" value="ABC2_TM"/>
</dbReference>
<organism evidence="11 12">
    <name type="scientific">Oceanicella actignis</name>
    <dbReference type="NCBI Taxonomy" id="1189325"/>
    <lineage>
        <taxon>Bacteria</taxon>
        <taxon>Pseudomonadati</taxon>
        <taxon>Pseudomonadota</taxon>
        <taxon>Alphaproteobacteria</taxon>
        <taxon>Rhodobacterales</taxon>
        <taxon>Paracoccaceae</taxon>
        <taxon>Oceanicella</taxon>
    </lineage>
</organism>
<evidence type="ECO:0000256" key="6">
    <source>
        <dbReference type="ARBA" id="ARBA00023136"/>
    </source>
</evidence>
<keyword evidence="3" id="KW-0547">Nucleotide-binding</keyword>
<name>A0A1M7TMW5_9RHOB</name>
<evidence type="ECO:0000256" key="1">
    <source>
        <dbReference type="ARBA" id="ARBA00004141"/>
    </source>
</evidence>
<dbReference type="GO" id="GO:0005524">
    <property type="term" value="F:ATP binding"/>
    <property type="evidence" value="ECO:0007669"/>
    <property type="project" value="UniProtKB-KW"/>
</dbReference>
<evidence type="ECO:0000259" key="10">
    <source>
        <dbReference type="PROSITE" id="PS51012"/>
    </source>
</evidence>
<dbReference type="GO" id="GO:0016887">
    <property type="term" value="F:ATP hydrolysis activity"/>
    <property type="evidence" value="ECO:0007669"/>
    <property type="project" value="InterPro"/>
</dbReference>
<dbReference type="PANTHER" id="PTHR43038:SF4">
    <property type="entry name" value="RIBOSOME-ASSOCIATED ATPASE"/>
    <property type="match status" value="1"/>
</dbReference>
<keyword evidence="12" id="KW-1185">Reference proteome</keyword>
<proteinExistence type="predicted"/>
<keyword evidence="2 8" id="KW-0812">Transmembrane</keyword>
<evidence type="ECO:0000256" key="3">
    <source>
        <dbReference type="ARBA" id="ARBA00022741"/>
    </source>
</evidence>
<evidence type="ECO:0000259" key="9">
    <source>
        <dbReference type="PROSITE" id="PS50893"/>
    </source>
</evidence>
<feature type="transmembrane region" description="Helical" evidence="8">
    <location>
        <begin position="860"/>
        <end position="884"/>
    </location>
</feature>
<evidence type="ECO:0000256" key="5">
    <source>
        <dbReference type="ARBA" id="ARBA00022989"/>
    </source>
</evidence>
<feature type="transmembrane region" description="Helical" evidence="8">
    <location>
        <begin position="918"/>
        <end position="940"/>
    </location>
</feature>
<feature type="compositionally biased region" description="Low complexity" evidence="7">
    <location>
        <begin position="578"/>
        <end position="602"/>
    </location>
</feature>
<feature type="domain" description="ABC transmembrane type-2" evidence="10">
    <location>
        <begin position="775"/>
        <end position="1003"/>
    </location>
</feature>
<sequence length="1005" mass="106372">MSAAPRPHAPGPSPGGAAARVRGLSHRYGRVAALEDVSLDLPAGRMVGLIGPDGVGKSTLLSLIAGARAIQTGLVEALGGDMADPRWRRRVCARIAYMPQGLGGNLYPTLSVAENIDFFARLYGQDARERRARIDELTRATGLHPFLDRPAAKLSGGMKQKLSLCCALVHDPDLLILDEPTTGVDPLSRRQFWRLIARLRARRPGMTVLAATAYMSEAEGFDHLAAMDAGRVLAAGAPAELMARAGAPTLERAYAALLAPARGAAPPAPVRRPFVERDGPPAIEARGLTMRFGDFTAVDHVSFRIRRGEIFGFLGSNGCGKTTTMKMLTGLLDPTEGQALLFGAPVRADDLATRRRVGYMSQSFSLYAELSVRANLELHADLFDLRGAQARARVEELLDRFELREVARARPADLPLGVRQRLQLAVAVLHRPEILILDEPTSGVDPIARDRFWALLTELSRDEGVTIFVSTHFMNEAERCDRVSLMHAGRVLAQGAPDELRAARGAATLEDAFVAWLAEAAGLDEAEAGLDGAGPDETRTDRTDAAQTGAAGGAIGTSPNGARVEPGDARRGGGAAGAGAASAPGRAAAAVSGKPAGADPLAPDLPAPEAPGPGARRRGAAERDAARALSFRRIRAFALREALELIRDPIRIAFALGGPLILMLAMGLGISFDVENLSYAALDQDDSPESRLLLEQVAGSRYFAQKPPLTDFPQIDARMARGEIGLALVIPPGFGRALNAGRTAELGMWLDGSDTLRAETSRGYAEGAMADFLALRARRSADPAAAAAAAPPYAFEPRFRYNQAFESRKAIPPGVLMMQLIMVPAMLAALGVVREKETGSIANFRVGPAGRLDFLIGKQAPYVAVAMVSFLLLTALMAVAFGLVPRGDPAALALGALAYVAAGTGFGLLISAFVRTQIAAIFASAIIVMIPTVNFSGMLYPAATLTGAARIVGQAFPALHFQRISAGVYNKALGMAQLWPEILVLAGFAALHLLLAAALLRKQER</sequence>
<dbReference type="InterPro" id="IPR017871">
    <property type="entry name" value="ABC_transporter-like_CS"/>
</dbReference>
<keyword evidence="4" id="KW-0067">ATP-binding</keyword>
<dbReference type="InterPro" id="IPR047651">
    <property type="entry name" value="ABC2_perm_RbbA"/>
</dbReference>
<dbReference type="CDD" id="cd03230">
    <property type="entry name" value="ABC_DR_subfamily_A"/>
    <property type="match status" value="2"/>
</dbReference>
<evidence type="ECO:0000256" key="8">
    <source>
        <dbReference type="SAM" id="Phobius"/>
    </source>
</evidence>
<reference evidence="11 12" key="1">
    <citation type="submission" date="2016-12" db="EMBL/GenBank/DDBJ databases">
        <authorList>
            <person name="Song W.-J."/>
            <person name="Kurnit D.M."/>
        </authorList>
    </citation>
    <scope>NUCLEOTIDE SEQUENCE [LARGE SCALE GENOMIC DNA]</scope>
    <source>
        <strain evidence="11 12">CGMCC 1.10808</strain>
    </source>
</reference>
<feature type="region of interest" description="Disordered" evidence="7">
    <location>
        <begin position="1"/>
        <end position="20"/>
    </location>
</feature>
<dbReference type="RefSeq" id="WP_083581446.1">
    <property type="nucleotide sequence ID" value="NZ_FOHL01000008.1"/>
</dbReference>
<dbReference type="STRING" id="1189325.SAMN04488119_10829"/>
<evidence type="ECO:0000313" key="12">
    <source>
        <dbReference type="Proteomes" id="UP000184066"/>
    </source>
</evidence>
<dbReference type="Pfam" id="PF12698">
    <property type="entry name" value="ABC2_membrane_3"/>
    <property type="match status" value="1"/>
</dbReference>
<gene>
    <name evidence="11" type="ORF">SAMN05216200_10830</name>
</gene>
<dbReference type="InterPro" id="IPR003593">
    <property type="entry name" value="AAA+_ATPase"/>
</dbReference>
<feature type="domain" description="ABC transporter" evidence="9">
    <location>
        <begin position="19"/>
        <end position="254"/>
    </location>
</feature>
<dbReference type="EMBL" id="FRDL01000008">
    <property type="protein sequence ID" value="SHN72089.1"/>
    <property type="molecule type" value="Genomic_DNA"/>
</dbReference>
<dbReference type="AlphaFoldDB" id="A0A1M7TMW5"/>
<evidence type="ECO:0000256" key="2">
    <source>
        <dbReference type="ARBA" id="ARBA00022692"/>
    </source>
</evidence>
<dbReference type="Proteomes" id="UP000184066">
    <property type="component" value="Unassembled WGS sequence"/>
</dbReference>
<dbReference type="OrthoDB" id="9805029at2"/>
<dbReference type="InterPro" id="IPR027417">
    <property type="entry name" value="P-loop_NTPase"/>
</dbReference>
<dbReference type="Gene3D" id="3.40.50.300">
    <property type="entry name" value="P-loop containing nucleotide triphosphate hydrolases"/>
    <property type="match status" value="2"/>
</dbReference>
<feature type="transmembrane region" description="Helical" evidence="8">
    <location>
        <begin position="810"/>
        <end position="833"/>
    </location>
</feature>
<dbReference type="PROSITE" id="PS51012">
    <property type="entry name" value="ABC_TM2"/>
    <property type="match status" value="1"/>
</dbReference>
<feature type="region of interest" description="Disordered" evidence="7">
    <location>
        <begin position="527"/>
        <end position="621"/>
    </location>
</feature>
<dbReference type="Pfam" id="PF00005">
    <property type="entry name" value="ABC_tran"/>
    <property type="match status" value="2"/>
</dbReference>
<dbReference type="InterPro" id="IPR003439">
    <property type="entry name" value="ABC_transporter-like_ATP-bd"/>
</dbReference>
<dbReference type="SMART" id="SM00382">
    <property type="entry name" value="AAA"/>
    <property type="match status" value="2"/>
</dbReference>
<dbReference type="PROSITE" id="PS50893">
    <property type="entry name" value="ABC_TRANSPORTER_2"/>
    <property type="match status" value="2"/>
</dbReference>